<sequence length="147" mass="15454">MSKEQLRQSTAIAIDGRAILLEGPPGIGKTTLALSLIDRGAQLIGDDGVLLSTEGGRLVASPAPETAGLIEIRNVGIVHQPCVSAPVALVLTLAKEAPRFVEKPRSVAIAGHDIPQLLFARMNEADPIRAERALAHHGLPAAERPDQ</sequence>
<feature type="domain" description="HPr kinase/phosphorylase C-terminal" evidence="1">
    <location>
        <begin position="2"/>
        <end position="78"/>
    </location>
</feature>
<dbReference type="AlphaFoldDB" id="A0A844ZPE0"/>
<keyword evidence="2" id="KW-0808">Transferase</keyword>
<dbReference type="SUPFAM" id="SSF53795">
    <property type="entry name" value="PEP carboxykinase-like"/>
    <property type="match status" value="1"/>
</dbReference>
<dbReference type="InterPro" id="IPR011104">
    <property type="entry name" value="Hpr_kin/Pase_C"/>
</dbReference>
<dbReference type="EMBL" id="WTYX01000001">
    <property type="protein sequence ID" value="MXO89608.1"/>
    <property type="molecule type" value="Genomic_DNA"/>
</dbReference>
<gene>
    <name evidence="2" type="ORF">GRI41_02115</name>
</gene>
<dbReference type="GO" id="GO:0006109">
    <property type="term" value="P:regulation of carbohydrate metabolic process"/>
    <property type="evidence" value="ECO:0007669"/>
    <property type="project" value="InterPro"/>
</dbReference>
<evidence type="ECO:0000259" key="1">
    <source>
        <dbReference type="Pfam" id="PF07475"/>
    </source>
</evidence>
<protein>
    <submittedName>
        <fullName evidence="2">Serine kinase</fullName>
    </submittedName>
</protein>
<dbReference type="RefSeq" id="WP_160602993.1">
    <property type="nucleotide sequence ID" value="NZ_WTYX01000001.1"/>
</dbReference>
<evidence type="ECO:0000313" key="3">
    <source>
        <dbReference type="Proteomes" id="UP000442714"/>
    </source>
</evidence>
<keyword evidence="2" id="KW-0418">Kinase</keyword>
<dbReference type="GO" id="GO:0000155">
    <property type="term" value="F:phosphorelay sensor kinase activity"/>
    <property type="evidence" value="ECO:0007669"/>
    <property type="project" value="InterPro"/>
</dbReference>
<dbReference type="GO" id="GO:0005524">
    <property type="term" value="F:ATP binding"/>
    <property type="evidence" value="ECO:0007669"/>
    <property type="project" value="InterPro"/>
</dbReference>
<accession>A0A844ZPE0</accession>
<organism evidence="2 3">
    <name type="scientific">Pontixanthobacter aquaemixtae</name>
    <dbReference type="NCBI Taxonomy" id="1958940"/>
    <lineage>
        <taxon>Bacteria</taxon>
        <taxon>Pseudomonadati</taxon>
        <taxon>Pseudomonadota</taxon>
        <taxon>Alphaproteobacteria</taxon>
        <taxon>Sphingomonadales</taxon>
        <taxon>Erythrobacteraceae</taxon>
        <taxon>Pontixanthobacter</taxon>
    </lineage>
</organism>
<dbReference type="Pfam" id="PF07475">
    <property type="entry name" value="Hpr_kinase_C"/>
    <property type="match status" value="1"/>
</dbReference>
<keyword evidence="3" id="KW-1185">Reference proteome</keyword>
<proteinExistence type="predicted"/>
<dbReference type="Gene3D" id="3.40.50.300">
    <property type="entry name" value="P-loop containing nucleotide triphosphate hydrolases"/>
    <property type="match status" value="1"/>
</dbReference>
<dbReference type="InterPro" id="IPR027417">
    <property type="entry name" value="P-loop_NTPase"/>
</dbReference>
<name>A0A844ZPE0_9SPHN</name>
<evidence type="ECO:0000313" key="2">
    <source>
        <dbReference type="EMBL" id="MXO89608.1"/>
    </source>
</evidence>
<dbReference type="CDD" id="cd01918">
    <property type="entry name" value="HprK_C"/>
    <property type="match status" value="1"/>
</dbReference>
<comment type="caution">
    <text evidence="2">The sequence shown here is derived from an EMBL/GenBank/DDBJ whole genome shotgun (WGS) entry which is preliminary data.</text>
</comment>
<dbReference type="Proteomes" id="UP000442714">
    <property type="component" value="Unassembled WGS sequence"/>
</dbReference>
<dbReference type="OrthoDB" id="8326226at2"/>
<reference evidence="2 3" key="1">
    <citation type="submission" date="2019-12" db="EMBL/GenBank/DDBJ databases">
        <title>Genomic-based taxomic classification of the family Erythrobacteraceae.</title>
        <authorList>
            <person name="Xu L."/>
        </authorList>
    </citation>
    <scope>NUCLEOTIDE SEQUENCE [LARGE SCALE GENOMIC DNA]</scope>
    <source>
        <strain evidence="2 3">KCTC 52763</strain>
    </source>
</reference>